<dbReference type="CDD" id="cd00090">
    <property type="entry name" value="HTH_ARSR"/>
    <property type="match status" value="1"/>
</dbReference>
<dbReference type="PRINTS" id="PR00778">
    <property type="entry name" value="HTHARSR"/>
</dbReference>
<dbReference type="NCBIfam" id="NF033788">
    <property type="entry name" value="HTH_metalloreg"/>
    <property type="match status" value="1"/>
</dbReference>
<dbReference type="InterPro" id="IPR011991">
    <property type="entry name" value="ArsR-like_HTH"/>
</dbReference>
<dbReference type="SMART" id="SM00418">
    <property type="entry name" value="HTH_ARSR"/>
    <property type="match status" value="1"/>
</dbReference>
<dbReference type="InterPro" id="IPR051081">
    <property type="entry name" value="HTH_MetalResp_TranReg"/>
</dbReference>
<dbReference type="Pfam" id="PF01022">
    <property type="entry name" value="HTH_5"/>
    <property type="match status" value="1"/>
</dbReference>
<dbReference type="InterPro" id="IPR036390">
    <property type="entry name" value="WH_DNA-bd_sf"/>
</dbReference>
<protein>
    <recommendedName>
        <fullName evidence="4">HTH arsR-type domain-containing protein</fullName>
    </recommendedName>
</protein>
<dbReference type="InterPro" id="IPR036388">
    <property type="entry name" value="WH-like_DNA-bd_sf"/>
</dbReference>
<dbReference type="PANTHER" id="PTHR33154">
    <property type="entry name" value="TRANSCRIPTIONAL REGULATOR, ARSR FAMILY"/>
    <property type="match status" value="1"/>
</dbReference>
<dbReference type="SUPFAM" id="SSF46785">
    <property type="entry name" value="Winged helix' DNA-binding domain"/>
    <property type="match status" value="1"/>
</dbReference>
<name>A0ABQ2D5M5_9DEIO</name>
<feature type="domain" description="HTH arsR-type" evidence="4">
    <location>
        <begin position="1"/>
        <end position="91"/>
    </location>
</feature>
<evidence type="ECO:0000313" key="5">
    <source>
        <dbReference type="EMBL" id="GGJ47062.1"/>
    </source>
</evidence>
<proteinExistence type="predicted"/>
<dbReference type="PROSITE" id="PS50987">
    <property type="entry name" value="HTH_ARSR_2"/>
    <property type="match status" value="1"/>
</dbReference>
<evidence type="ECO:0000256" key="1">
    <source>
        <dbReference type="ARBA" id="ARBA00023015"/>
    </source>
</evidence>
<accession>A0ABQ2D5M5</accession>
<keyword evidence="3" id="KW-0804">Transcription</keyword>
<evidence type="ECO:0000256" key="2">
    <source>
        <dbReference type="ARBA" id="ARBA00023125"/>
    </source>
</evidence>
<dbReference type="EMBL" id="BMOD01000017">
    <property type="protein sequence ID" value="GGJ47062.1"/>
    <property type="molecule type" value="Genomic_DNA"/>
</dbReference>
<evidence type="ECO:0000256" key="3">
    <source>
        <dbReference type="ARBA" id="ARBA00023163"/>
    </source>
</evidence>
<organism evidence="5 6">
    <name type="scientific">Deinococcus roseus</name>
    <dbReference type="NCBI Taxonomy" id="392414"/>
    <lineage>
        <taxon>Bacteria</taxon>
        <taxon>Thermotogati</taxon>
        <taxon>Deinococcota</taxon>
        <taxon>Deinococci</taxon>
        <taxon>Deinococcales</taxon>
        <taxon>Deinococcaceae</taxon>
        <taxon>Deinococcus</taxon>
    </lineage>
</organism>
<sequence length="96" mass="11026">MKAIAHEIRYEILSLLAHRELCVCDLEHHLGLNQSKVSYHLGILKEAGLVQSEQRGKNSYYRMVMAPLYHLGGNLLEDLLTRRLDHTLTHQAESMC</sequence>
<comment type="caution">
    <text evidence="5">The sequence shown here is derived from an EMBL/GenBank/DDBJ whole genome shotgun (WGS) entry which is preliminary data.</text>
</comment>
<reference evidence="6" key="1">
    <citation type="journal article" date="2019" name="Int. J. Syst. Evol. Microbiol.">
        <title>The Global Catalogue of Microorganisms (GCM) 10K type strain sequencing project: providing services to taxonomists for standard genome sequencing and annotation.</title>
        <authorList>
            <consortium name="The Broad Institute Genomics Platform"/>
            <consortium name="The Broad Institute Genome Sequencing Center for Infectious Disease"/>
            <person name="Wu L."/>
            <person name="Ma J."/>
        </authorList>
    </citation>
    <scope>NUCLEOTIDE SEQUENCE [LARGE SCALE GENOMIC DNA]</scope>
    <source>
        <strain evidence="6">JCM 14370</strain>
    </source>
</reference>
<evidence type="ECO:0000313" key="6">
    <source>
        <dbReference type="Proteomes" id="UP000632222"/>
    </source>
</evidence>
<gene>
    <name evidence="5" type="ORF">GCM10008938_36410</name>
</gene>
<evidence type="ECO:0000259" key="4">
    <source>
        <dbReference type="PROSITE" id="PS50987"/>
    </source>
</evidence>
<keyword evidence="6" id="KW-1185">Reference proteome</keyword>
<dbReference type="PANTHER" id="PTHR33154:SF18">
    <property type="entry name" value="ARSENICAL RESISTANCE OPERON REPRESSOR"/>
    <property type="match status" value="1"/>
</dbReference>
<dbReference type="InterPro" id="IPR001845">
    <property type="entry name" value="HTH_ArsR_DNA-bd_dom"/>
</dbReference>
<keyword evidence="1" id="KW-0805">Transcription regulation</keyword>
<keyword evidence="2" id="KW-0238">DNA-binding</keyword>
<dbReference type="Proteomes" id="UP000632222">
    <property type="component" value="Unassembled WGS sequence"/>
</dbReference>
<dbReference type="Gene3D" id="1.10.10.10">
    <property type="entry name" value="Winged helix-like DNA-binding domain superfamily/Winged helix DNA-binding domain"/>
    <property type="match status" value="1"/>
</dbReference>